<comment type="caution">
    <text evidence="7">The sequence shown here is derived from an EMBL/GenBank/DDBJ whole genome shotgun (WGS) entry which is preliminary data.</text>
</comment>
<evidence type="ECO:0000256" key="2">
    <source>
        <dbReference type="ARBA" id="ARBA00022741"/>
    </source>
</evidence>
<keyword evidence="2" id="KW-0547">Nucleotide-binding</keyword>
<keyword evidence="3" id="KW-0067">ATP-binding</keyword>
<evidence type="ECO:0000259" key="5">
    <source>
        <dbReference type="PROSITE" id="PS50979"/>
    </source>
</evidence>
<dbReference type="Proteomes" id="UP001152523">
    <property type="component" value="Unassembled WGS sequence"/>
</dbReference>
<dbReference type="GO" id="GO:0005739">
    <property type="term" value="C:mitochondrion"/>
    <property type="evidence" value="ECO:0007669"/>
    <property type="project" value="TreeGrafter"/>
</dbReference>
<dbReference type="PROSITE" id="PS50979">
    <property type="entry name" value="BC"/>
    <property type="match status" value="1"/>
</dbReference>
<dbReference type="PANTHER" id="PTHR18866:SF33">
    <property type="entry name" value="METHYLCROTONOYL-COA CARBOXYLASE SUBUNIT ALPHA, MITOCHONDRIAL-RELATED"/>
    <property type="match status" value="1"/>
</dbReference>
<reference evidence="7" key="1">
    <citation type="submission" date="2022-07" db="EMBL/GenBank/DDBJ databases">
        <authorList>
            <person name="Macas J."/>
            <person name="Novak P."/>
            <person name="Neumann P."/>
        </authorList>
    </citation>
    <scope>NUCLEOTIDE SEQUENCE</scope>
</reference>
<keyword evidence="1" id="KW-0436">Ligase</keyword>
<dbReference type="InterPro" id="IPR050856">
    <property type="entry name" value="Biotin_carboxylase_complex"/>
</dbReference>
<accession>A0AAV0FWR8</accession>
<protein>
    <recommendedName>
        <fullName evidence="5">Biotin carboxylation domain-containing protein</fullName>
    </recommendedName>
</protein>
<gene>
    <name evidence="6" type="ORF">CEPIT_LOCUS16287</name>
    <name evidence="7" type="ORF">CEPIT_LOCUS37970</name>
</gene>
<dbReference type="GO" id="GO:0004485">
    <property type="term" value="F:methylcrotonoyl-CoA carboxylase activity"/>
    <property type="evidence" value="ECO:0007669"/>
    <property type="project" value="TreeGrafter"/>
</dbReference>
<evidence type="ECO:0000256" key="1">
    <source>
        <dbReference type="ARBA" id="ARBA00022598"/>
    </source>
</evidence>
<evidence type="ECO:0000313" key="8">
    <source>
        <dbReference type="Proteomes" id="UP001152523"/>
    </source>
</evidence>
<dbReference type="GO" id="GO:0005524">
    <property type="term" value="F:ATP binding"/>
    <property type="evidence" value="ECO:0007669"/>
    <property type="project" value="UniProtKB-KW"/>
</dbReference>
<evidence type="ECO:0000256" key="4">
    <source>
        <dbReference type="ARBA" id="ARBA00023267"/>
    </source>
</evidence>
<sequence length="156" mass="17251">MKLGKNKSLPSPCMILLANRGEIACRIIRTAKRFGIRTVSVYSDADKYNLHVKSTDEAVRIGPPPARLSYLNASSIIEAATRTGSQEFYTGAYIGRRLTEMHKLADKLLFESLLSYINMQLMHESNDSKSNLSASLCLYVGLKECSPSSTPVCQKS</sequence>
<evidence type="ECO:0000313" key="6">
    <source>
        <dbReference type="EMBL" id="CAH9103095.1"/>
    </source>
</evidence>
<dbReference type="SUPFAM" id="SSF52440">
    <property type="entry name" value="PreATP-grasp domain"/>
    <property type="match status" value="1"/>
</dbReference>
<dbReference type="AlphaFoldDB" id="A0AAV0FWR8"/>
<evidence type="ECO:0000313" key="7">
    <source>
        <dbReference type="EMBL" id="CAH9139944.1"/>
    </source>
</evidence>
<keyword evidence="8" id="KW-1185">Reference proteome</keyword>
<dbReference type="Pfam" id="PF00289">
    <property type="entry name" value="Biotin_carb_N"/>
    <property type="match status" value="1"/>
</dbReference>
<evidence type="ECO:0000256" key="3">
    <source>
        <dbReference type="ARBA" id="ARBA00022840"/>
    </source>
</evidence>
<name>A0AAV0FWR8_9ASTE</name>
<dbReference type="EMBL" id="CAMAPF010000119">
    <property type="protein sequence ID" value="CAH9103095.1"/>
    <property type="molecule type" value="Genomic_DNA"/>
</dbReference>
<dbReference type="InterPro" id="IPR016185">
    <property type="entry name" value="PreATP-grasp_dom_sf"/>
</dbReference>
<dbReference type="PANTHER" id="PTHR18866">
    <property type="entry name" value="CARBOXYLASE:PYRUVATE/ACETYL-COA/PROPIONYL-COA CARBOXYLASE"/>
    <property type="match status" value="1"/>
</dbReference>
<dbReference type="EMBL" id="CAMAPF010001021">
    <property type="protein sequence ID" value="CAH9139944.1"/>
    <property type="molecule type" value="Genomic_DNA"/>
</dbReference>
<keyword evidence="4" id="KW-0092">Biotin</keyword>
<organism evidence="7 8">
    <name type="scientific">Cuscuta epithymum</name>
    <dbReference type="NCBI Taxonomy" id="186058"/>
    <lineage>
        <taxon>Eukaryota</taxon>
        <taxon>Viridiplantae</taxon>
        <taxon>Streptophyta</taxon>
        <taxon>Embryophyta</taxon>
        <taxon>Tracheophyta</taxon>
        <taxon>Spermatophyta</taxon>
        <taxon>Magnoliopsida</taxon>
        <taxon>eudicotyledons</taxon>
        <taxon>Gunneridae</taxon>
        <taxon>Pentapetalae</taxon>
        <taxon>asterids</taxon>
        <taxon>lamiids</taxon>
        <taxon>Solanales</taxon>
        <taxon>Convolvulaceae</taxon>
        <taxon>Cuscuteae</taxon>
        <taxon>Cuscuta</taxon>
        <taxon>Cuscuta subgen. Cuscuta</taxon>
    </lineage>
</organism>
<feature type="domain" description="Biotin carboxylation" evidence="5">
    <location>
        <begin position="11"/>
        <end position="156"/>
    </location>
</feature>
<dbReference type="InterPro" id="IPR005481">
    <property type="entry name" value="BC-like_N"/>
</dbReference>
<dbReference type="InterPro" id="IPR011764">
    <property type="entry name" value="Biotin_carboxylation_dom"/>
</dbReference>
<dbReference type="Gene3D" id="3.40.50.20">
    <property type="match status" value="1"/>
</dbReference>
<proteinExistence type="predicted"/>